<comment type="cofactor">
    <cofactor evidence="1">
        <name>Mn(2+)</name>
        <dbReference type="ChEBI" id="CHEBI:29035"/>
    </cofactor>
</comment>
<dbReference type="PROSITE" id="PS50172">
    <property type="entry name" value="BRCT"/>
    <property type="match status" value="1"/>
</dbReference>
<dbReference type="SUPFAM" id="SSF52113">
    <property type="entry name" value="BRCT domain"/>
    <property type="match status" value="1"/>
</dbReference>
<dbReference type="SUPFAM" id="SSF81585">
    <property type="entry name" value="PsbU/PolX domain-like"/>
    <property type="match status" value="1"/>
</dbReference>
<dbReference type="GO" id="GO:0003677">
    <property type="term" value="F:DNA binding"/>
    <property type="evidence" value="ECO:0007669"/>
    <property type="project" value="InterPro"/>
</dbReference>
<keyword evidence="12" id="KW-0239">DNA-directed DNA polymerase</keyword>
<dbReference type="Gene3D" id="3.30.210.10">
    <property type="entry name" value="DNA polymerase, thumb domain"/>
    <property type="match status" value="1"/>
</dbReference>
<feature type="compositionally biased region" description="Polar residues" evidence="18">
    <location>
        <begin position="294"/>
        <end position="309"/>
    </location>
</feature>
<keyword evidence="15" id="KW-0539">Nucleus</keyword>
<feature type="domain" description="BRCT" evidence="19">
    <location>
        <begin position="166"/>
        <end position="262"/>
    </location>
</feature>
<feature type="compositionally biased region" description="Polar residues" evidence="18">
    <location>
        <begin position="401"/>
        <end position="411"/>
    </location>
</feature>
<dbReference type="Pfam" id="PF10391">
    <property type="entry name" value="DNA_pol_lambd_f"/>
    <property type="match status" value="1"/>
</dbReference>
<dbReference type="InterPro" id="IPR022312">
    <property type="entry name" value="DNA_pol_X"/>
</dbReference>
<keyword evidence="11" id="KW-0227">DNA damage</keyword>
<evidence type="ECO:0000256" key="14">
    <source>
        <dbReference type="ARBA" id="ARBA00023239"/>
    </source>
</evidence>
<evidence type="ECO:0000256" key="7">
    <source>
        <dbReference type="ARBA" id="ARBA00022679"/>
    </source>
</evidence>
<dbReference type="AlphaFoldDB" id="A0AAV9U471"/>
<dbReference type="GO" id="GO:0003887">
    <property type="term" value="F:DNA-directed DNA polymerase activity"/>
    <property type="evidence" value="ECO:0007669"/>
    <property type="project" value="UniProtKB-KW"/>
</dbReference>
<dbReference type="InterPro" id="IPR028207">
    <property type="entry name" value="DNA_pol_B_palm_palm"/>
</dbReference>
<comment type="similarity">
    <text evidence="3">Belongs to the DNA polymerase type-X family.</text>
</comment>
<evidence type="ECO:0000256" key="15">
    <source>
        <dbReference type="ARBA" id="ARBA00023242"/>
    </source>
</evidence>
<dbReference type="FunFam" id="3.30.210.10:FF:000001">
    <property type="entry name" value="DNA polymerase lambda"/>
    <property type="match status" value="1"/>
</dbReference>
<feature type="compositionally biased region" description="Acidic residues" evidence="18">
    <location>
        <begin position="370"/>
        <end position="380"/>
    </location>
</feature>
<dbReference type="Gene3D" id="1.10.150.110">
    <property type="entry name" value="DNA polymerase beta, N-terminal domain-like"/>
    <property type="match status" value="1"/>
</dbReference>
<evidence type="ECO:0000256" key="13">
    <source>
        <dbReference type="ARBA" id="ARBA00023204"/>
    </source>
</evidence>
<protein>
    <recommendedName>
        <fullName evidence="5">DNA polymerase lambda</fullName>
        <ecNumber evidence="4">2.7.7.7</ecNumber>
    </recommendedName>
</protein>
<dbReference type="Pfam" id="PF14716">
    <property type="entry name" value="HHH_8"/>
    <property type="match status" value="1"/>
</dbReference>
<keyword evidence="7" id="KW-0808">Transferase</keyword>
<dbReference type="InterPro" id="IPR043519">
    <property type="entry name" value="NT_sf"/>
</dbReference>
<evidence type="ECO:0000259" key="19">
    <source>
        <dbReference type="PROSITE" id="PS50172"/>
    </source>
</evidence>
<evidence type="ECO:0000313" key="20">
    <source>
        <dbReference type="EMBL" id="KAK6335607.1"/>
    </source>
</evidence>
<evidence type="ECO:0000256" key="4">
    <source>
        <dbReference type="ARBA" id="ARBA00012417"/>
    </source>
</evidence>
<gene>
    <name evidence="20" type="ORF">TWF696_002374</name>
</gene>
<dbReference type="CDD" id="cd00141">
    <property type="entry name" value="NT_POLXc"/>
    <property type="match status" value="1"/>
</dbReference>
<dbReference type="GO" id="GO:0006303">
    <property type="term" value="P:double-strand break repair via nonhomologous end joining"/>
    <property type="evidence" value="ECO:0007669"/>
    <property type="project" value="TreeGrafter"/>
</dbReference>
<dbReference type="InterPro" id="IPR002054">
    <property type="entry name" value="DNA-dir_DNA_pol_X"/>
</dbReference>
<dbReference type="GO" id="GO:0005634">
    <property type="term" value="C:nucleus"/>
    <property type="evidence" value="ECO:0007669"/>
    <property type="project" value="UniProtKB-SubCell"/>
</dbReference>
<keyword evidence="9" id="KW-0235">DNA replication</keyword>
<name>A0AAV9U471_9PEZI</name>
<feature type="compositionally biased region" description="Basic and acidic residues" evidence="18">
    <location>
        <begin position="136"/>
        <end position="149"/>
    </location>
</feature>
<evidence type="ECO:0000256" key="6">
    <source>
        <dbReference type="ARBA" id="ARBA00022634"/>
    </source>
</evidence>
<evidence type="ECO:0000256" key="1">
    <source>
        <dbReference type="ARBA" id="ARBA00001936"/>
    </source>
</evidence>
<evidence type="ECO:0000256" key="11">
    <source>
        <dbReference type="ARBA" id="ARBA00022763"/>
    </source>
</evidence>
<evidence type="ECO:0000256" key="18">
    <source>
        <dbReference type="SAM" id="MobiDB-lite"/>
    </source>
</evidence>
<dbReference type="Gene3D" id="1.10.150.20">
    <property type="entry name" value="5' to 3' exonuclease, C-terminal subdomain"/>
    <property type="match status" value="1"/>
</dbReference>
<reference evidence="20 21" key="1">
    <citation type="submission" date="2019-10" db="EMBL/GenBank/DDBJ databases">
        <authorList>
            <person name="Palmer J.M."/>
        </authorList>
    </citation>
    <scope>NUCLEOTIDE SEQUENCE [LARGE SCALE GENOMIC DNA]</scope>
    <source>
        <strain evidence="20 21">TWF696</strain>
    </source>
</reference>
<keyword evidence="10" id="KW-0479">Metal-binding</keyword>
<feature type="compositionally biased region" description="Low complexity" evidence="18">
    <location>
        <begin position="106"/>
        <end position="116"/>
    </location>
</feature>
<dbReference type="FunFam" id="1.10.150.110:FF:000005">
    <property type="entry name" value="DNA polymerase POL4"/>
    <property type="match status" value="1"/>
</dbReference>
<dbReference type="Gene3D" id="3.40.50.10190">
    <property type="entry name" value="BRCT domain"/>
    <property type="match status" value="1"/>
</dbReference>
<keyword evidence="14" id="KW-0456">Lyase</keyword>
<feature type="compositionally biased region" description="Polar residues" evidence="18">
    <location>
        <begin position="327"/>
        <end position="339"/>
    </location>
</feature>
<dbReference type="GO" id="GO:0016829">
    <property type="term" value="F:lyase activity"/>
    <property type="evidence" value="ECO:0007669"/>
    <property type="project" value="UniProtKB-KW"/>
</dbReference>
<evidence type="ECO:0000256" key="17">
    <source>
        <dbReference type="PIRSR" id="PIRSR622312-50"/>
    </source>
</evidence>
<feature type="region of interest" description="Disordered" evidence="18">
    <location>
        <begin position="370"/>
        <end position="411"/>
    </location>
</feature>
<evidence type="ECO:0000256" key="3">
    <source>
        <dbReference type="ARBA" id="ARBA00008323"/>
    </source>
</evidence>
<feature type="compositionally biased region" description="Low complexity" evidence="18">
    <location>
        <begin position="281"/>
        <end position="293"/>
    </location>
</feature>
<dbReference type="InterPro" id="IPR001357">
    <property type="entry name" value="BRCT_dom"/>
</dbReference>
<comment type="catalytic activity">
    <reaction evidence="16">
        <text>DNA(n) + a 2'-deoxyribonucleoside 5'-triphosphate = DNA(n+1) + diphosphate</text>
        <dbReference type="Rhea" id="RHEA:22508"/>
        <dbReference type="Rhea" id="RHEA-COMP:17339"/>
        <dbReference type="Rhea" id="RHEA-COMP:17340"/>
        <dbReference type="ChEBI" id="CHEBI:33019"/>
        <dbReference type="ChEBI" id="CHEBI:61560"/>
        <dbReference type="ChEBI" id="CHEBI:173112"/>
        <dbReference type="EC" id="2.7.7.7"/>
    </reaction>
</comment>
<dbReference type="InterPro" id="IPR036420">
    <property type="entry name" value="BRCT_dom_sf"/>
</dbReference>
<dbReference type="EMBL" id="JAVHNQ010000012">
    <property type="protein sequence ID" value="KAK6335607.1"/>
    <property type="molecule type" value="Genomic_DNA"/>
</dbReference>
<dbReference type="PANTHER" id="PTHR11276:SF28">
    <property type="entry name" value="DNA POLYMERASE LAMBDA"/>
    <property type="match status" value="1"/>
</dbReference>
<keyword evidence="21" id="KW-1185">Reference proteome</keyword>
<dbReference type="InterPro" id="IPR018944">
    <property type="entry name" value="DNA_pol_lambd_fingers_domain"/>
</dbReference>
<dbReference type="Gene3D" id="3.30.460.10">
    <property type="entry name" value="Beta Polymerase, domain 2"/>
    <property type="match status" value="1"/>
</dbReference>
<dbReference type="PRINTS" id="PR00869">
    <property type="entry name" value="DNAPOLX"/>
</dbReference>
<dbReference type="GO" id="GO:0046872">
    <property type="term" value="F:metal ion binding"/>
    <property type="evidence" value="ECO:0007669"/>
    <property type="project" value="UniProtKB-KW"/>
</dbReference>
<keyword evidence="13" id="KW-0234">DNA repair</keyword>
<feature type="region of interest" description="Disordered" evidence="18">
    <location>
        <begin position="42"/>
        <end position="166"/>
    </location>
</feature>
<feature type="active site" description="Nucleophile; Schiff-base intermediate with DNA; for 5'-dRP lyase activity" evidence="17">
    <location>
        <position position="489"/>
    </location>
</feature>
<dbReference type="FunFam" id="1.10.150.20:FF:000010">
    <property type="entry name" value="DNA polymerase lambda"/>
    <property type="match status" value="1"/>
</dbReference>
<evidence type="ECO:0000256" key="9">
    <source>
        <dbReference type="ARBA" id="ARBA00022705"/>
    </source>
</evidence>
<comment type="subcellular location">
    <subcellularLocation>
        <location evidence="2">Nucleus</location>
    </subcellularLocation>
</comment>
<dbReference type="InterPro" id="IPR029398">
    <property type="entry name" value="PolB_thumb"/>
</dbReference>
<feature type="compositionally biased region" description="Low complexity" evidence="18">
    <location>
        <begin position="381"/>
        <end position="391"/>
    </location>
</feature>
<keyword evidence="6" id="KW-0237">DNA synthesis</keyword>
<dbReference type="SUPFAM" id="SSF47802">
    <property type="entry name" value="DNA polymerase beta, N-terminal domain-like"/>
    <property type="match status" value="1"/>
</dbReference>
<feature type="region of interest" description="Disordered" evidence="18">
    <location>
        <begin position="266"/>
        <end position="339"/>
    </location>
</feature>
<accession>A0AAV9U471</accession>
<sequence length="757" mass="84084">MGDKTVFFDRLYALEDSCSDTDELSAEDLRLAQLLAANRSDRHDQALQTAQPTREVQRSACRSQRRDHDTDQPQPQPQLQHRRTAPAAISASQDGTGTNTNRDVRTNTSTRTNPPRAAVLQRANTIPGPVTTMPKRSRDESATAADGKKKGAKRAKTAKQPPMQPPERQLFKNLVFFFIRPDQKRPERKMRMEKAREYGAQVTMEFTTDVTHIIADKELKYDDILQFLKVPTVPANVPVTNPLWPGDCIKYSKLVDPRDFWYQVPGCPDSFDEPAGPTADGPSSSSSPPSSGSLQVQPRPTSSKQPSNTPESSPPEPAVAQAHPKSAETNPEPTITSEANPTAKDALDEAIEECLASGAINVEDFLDDDTEDTAADDAGSETDSTTTSSSSKRSPKRKQIKTGSGTSDWQSHFQCMHKHDGKEGSQNPNSRTIQVLEEMMRVYDDMKDQWRTRSYRIAISSLKKAQDRYITSYDAAVSLPGVGDRLAKKIVEIVTTDRLQRLEYAKLDPSDQILKIFHGIYGVGLVQARKFVAAGYKTLDDVKAHATLTDPQRIGVEHYHDFQQRIPRTEVASHGATVAAALAEIDDAATSHIMGSYRRGSPDCGDIDIIITKENAGVAELREILDKLVAALFARKFLMCGLAIARHDDGTKWHGASRIGGPESTAPWRRIDFLVVPGVEIGAAFLYFTGNDVFNRSMRLLASKKGMRLNQRGLYRDVMRGKDRQKFNEGTLLESRSEKRIFEILGVPYRPPEHRIC</sequence>
<dbReference type="InterPro" id="IPR037160">
    <property type="entry name" value="DNA_Pol_thumb_sf"/>
</dbReference>
<dbReference type="SUPFAM" id="SSF81301">
    <property type="entry name" value="Nucleotidyltransferase"/>
    <property type="match status" value="1"/>
</dbReference>
<dbReference type="InterPro" id="IPR027421">
    <property type="entry name" value="DNA_pol_lamdba_lyase_dom_sf"/>
</dbReference>
<evidence type="ECO:0000313" key="21">
    <source>
        <dbReference type="Proteomes" id="UP001375240"/>
    </source>
</evidence>
<feature type="compositionally biased region" description="Polar residues" evidence="18">
    <location>
        <begin position="90"/>
        <end position="101"/>
    </location>
</feature>
<dbReference type="InterPro" id="IPR010996">
    <property type="entry name" value="HHH_MUS81"/>
</dbReference>
<dbReference type="Pfam" id="PF14792">
    <property type="entry name" value="DNA_pol_B_palm"/>
    <property type="match status" value="1"/>
</dbReference>
<evidence type="ECO:0000256" key="12">
    <source>
        <dbReference type="ARBA" id="ARBA00022932"/>
    </source>
</evidence>
<dbReference type="Pfam" id="PF14791">
    <property type="entry name" value="DNA_pol_B_thumb"/>
    <property type="match status" value="1"/>
</dbReference>
<organism evidence="20 21">
    <name type="scientific">Orbilia brochopaga</name>
    <dbReference type="NCBI Taxonomy" id="3140254"/>
    <lineage>
        <taxon>Eukaryota</taxon>
        <taxon>Fungi</taxon>
        <taxon>Dikarya</taxon>
        <taxon>Ascomycota</taxon>
        <taxon>Pezizomycotina</taxon>
        <taxon>Orbiliomycetes</taxon>
        <taxon>Orbiliales</taxon>
        <taxon>Orbiliaceae</taxon>
        <taxon>Orbilia</taxon>
    </lineage>
</organism>
<evidence type="ECO:0000256" key="2">
    <source>
        <dbReference type="ARBA" id="ARBA00004123"/>
    </source>
</evidence>
<dbReference type="Pfam" id="PF00533">
    <property type="entry name" value="BRCT"/>
    <property type="match status" value="1"/>
</dbReference>
<keyword evidence="8" id="KW-0548">Nucleotidyltransferase</keyword>
<dbReference type="PANTHER" id="PTHR11276">
    <property type="entry name" value="DNA POLYMERASE TYPE-X FAMILY MEMBER"/>
    <property type="match status" value="1"/>
</dbReference>
<dbReference type="PRINTS" id="PR00870">
    <property type="entry name" value="DNAPOLXBETA"/>
</dbReference>
<proteinExistence type="inferred from homology"/>
<dbReference type="EC" id="2.7.7.7" evidence="4"/>
<evidence type="ECO:0000256" key="10">
    <source>
        <dbReference type="ARBA" id="ARBA00022723"/>
    </source>
</evidence>
<evidence type="ECO:0000256" key="5">
    <source>
        <dbReference type="ARBA" id="ARBA00016513"/>
    </source>
</evidence>
<dbReference type="SMART" id="SM00483">
    <property type="entry name" value="POLXc"/>
    <property type="match status" value="1"/>
</dbReference>
<dbReference type="Proteomes" id="UP001375240">
    <property type="component" value="Unassembled WGS sequence"/>
</dbReference>
<dbReference type="InterPro" id="IPR002008">
    <property type="entry name" value="DNA_pol_X_beta-like"/>
</dbReference>
<comment type="caution">
    <text evidence="20">The sequence shown here is derived from an EMBL/GenBank/DDBJ whole genome shotgun (WGS) entry which is preliminary data.</text>
</comment>
<evidence type="ECO:0000256" key="16">
    <source>
        <dbReference type="ARBA" id="ARBA00049244"/>
    </source>
</evidence>
<evidence type="ECO:0000256" key="8">
    <source>
        <dbReference type="ARBA" id="ARBA00022695"/>
    </source>
</evidence>